<dbReference type="RefSeq" id="XP_066652604.1">
    <property type="nucleotide sequence ID" value="XM_066804150.1"/>
</dbReference>
<organism evidence="3 4">
    <name type="scientific">Phyllosticta citribraziliensis</name>
    <dbReference type="NCBI Taxonomy" id="989973"/>
    <lineage>
        <taxon>Eukaryota</taxon>
        <taxon>Fungi</taxon>
        <taxon>Dikarya</taxon>
        <taxon>Ascomycota</taxon>
        <taxon>Pezizomycotina</taxon>
        <taxon>Dothideomycetes</taxon>
        <taxon>Dothideomycetes incertae sedis</taxon>
        <taxon>Botryosphaeriales</taxon>
        <taxon>Phyllostictaceae</taxon>
        <taxon>Phyllosticta</taxon>
    </lineage>
</organism>
<dbReference type="Proteomes" id="UP001360953">
    <property type="component" value="Unassembled WGS sequence"/>
</dbReference>
<evidence type="ECO:0000256" key="1">
    <source>
        <dbReference type="SAM" id="MobiDB-lite"/>
    </source>
</evidence>
<feature type="region of interest" description="Disordered" evidence="1">
    <location>
        <begin position="184"/>
        <end position="205"/>
    </location>
</feature>
<comment type="caution">
    <text evidence="3">The sequence shown here is derived from an EMBL/GenBank/DDBJ whole genome shotgun (WGS) entry which is preliminary data.</text>
</comment>
<evidence type="ECO:0000313" key="3">
    <source>
        <dbReference type="EMBL" id="KAK7533211.1"/>
    </source>
</evidence>
<gene>
    <name evidence="3" type="ORF">J3D65DRAFT_75456</name>
</gene>
<keyword evidence="2" id="KW-0472">Membrane</keyword>
<sequence>MRALLHAQQQLCRTHSEPLTSGPDAKSRMPARQSNNLLFLSHSAVPSCAILLFFHSLKKSRRLFHLCLYFVFVAPGRWCCSATCGSPTNPMLLQYSRNEASLGVRSSLAGGRGKGRSASTSCFCCCYLASSFLFRDPGQSSYTSLGMQRPGTRRQTTNRDQTWLQRCSPWAHLALYSTHCTAAGGGSGARKSCPNAPSSLHVTRR</sequence>
<accession>A0ABR1LD90</accession>
<protein>
    <submittedName>
        <fullName evidence="3">Uncharacterized protein</fullName>
    </submittedName>
</protein>
<evidence type="ECO:0000313" key="4">
    <source>
        <dbReference type="Proteomes" id="UP001360953"/>
    </source>
</evidence>
<dbReference type="EMBL" id="JBBPEH010000010">
    <property type="protein sequence ID" value="KAK7533211.1"/>
    <property type="molecule type" value="Genomic_DNA"/>
</dbReference>
<keyword evidence="2" id="KW-1133">Transmembrane helix</keyword>
<feature type="transmembrane region" description="Helical" evidence="2">
    <location>
        <begin position="37"/>
        <end position="54"/>
    </location>
</feature>
<keyword evidence="2" id="KW-0812">Transmembrane</keyword>
<proteinExistence type="predicted"/>
<name>A0ABR1LD90_9PEZI</name>
<keyword evidence="4" id="KW-1185">Reference proteome</keyword>
<reference evidence="3 4" key="1">
    <citation type="submission" date="2024-04" db="EMBL/GenBank/DDBJ databases">
        <title>Phyllosticta paracitricarpa is synonymous to the EU quarantine fungus P. citricarpa based on phylogenomic analyses.</title>
        <authorList>
            <consortium name="Lawrence Berkeley National Laboratory"/>
            <person name="Van ingen-buijs V.A."/>
            <person name="Van westerhoven A.C."/>
            <person name="Haridas S."/>
            <person name="Skiadas P."/>
            <person name="Martin F."/>
            <person name="Groenewald J.Z."/>
            <person name="Crous P.W."/>
            <person name="Seidl M.F."/>
        </authorList>
    </citation>
    <scope>NUCLEOTIDE SEQUENCE [LARGE SCALE GENOMIC DNA]</scope>
    <source>
        <strain evidence="3 4">CPC 17464</strain>
    </source>
</reference>
<evidence type="ECO:0000256" key="2">
    <source>
        <dbReference type="SAM" id="Phobius"/>
    </source>
</evidence>
<dbReference type="GeneID" id="92037056"/>
<feature type="compositionally biased region" description="Polar residues" evidence="1">
    <location>
        <begin position="195"/>
        <end position="205"/>
    </location>
</feature>